<sequence>MFEAIKAFFVSVLLLVGAPVGIPAQDAIPVQMPNEIVNEVTITPPSDIYDPNSTNKPLPTATVNKSVNKVDPNPRSVNEDKIQFITPEANKAYTADKTIKVEVKVVGEVQKLEIYAASGVLAGTLYARPFVLDLQLSKYVSGINDNYRLPLEAKAYRKDGSVFRAGMTVNVAPIGHDTSFGAPEMETNVSYKDITFVKDSNSSRSGAGAKGNFVIEQYDPFANTTSVKTKGSAWGLEPNSKYDVFVITKQRSISIGSLNTDGNGSGEFFTGLFTDQNYCDIYTMGIKKLGVEDNQSDLWANQLVDSCPKG</sequence>
<protein>
    <submittedName>
        <fullName evidence="3">Uncharacterized protein</fullName>
    </submittedName>
</protein>
<comment type="caution">
    <text evidence="3">The sequence shown here is derived from an EMBL/GenBank/DDBJ whole genome shotgun (WGS) entry which is preliminary data.</text>
</comment>
<evidence type="ECO:0000256" key="2">
    <source>
        <dbReference type="SAM" id="SignalP"/>
    </source>
</evidence>
<dbReference type="EMBL" id="PCTA01000033">
    <property type="protein sequence ID" value="PIP61144.1"/>
    <property type="molecule type" value="Genomic_DNA"/>
</dbReference>
<reference evidence="3 4" key="1">
    <citation type="submission" date="2017-09" db="EMBL/GenBank/DDBJ databases">
        <title>Depth-based differentiation of microbial function through sediment-hosted aquifers and enrichment of novel symbionts in the deep terrestrial subsurface.</title>
        <authorList>
            <person name="Probst A.J."/>
            <person name="Ladd B."/>
            <person name="Jarett J.K."/>
            <person name="Geller-Mcgrath D.E."/>
            <person name="Sieber C.M."/>
            <person name="Emerson J.B."/>
            <person name="Anantharaman K."/>
            <person name="Thomas B.C."/>
            <person name="Malmstrom R."/>
            <person name="Stieglmeier M."/>
            <person name="Klingl A."/>
            <person name="Woyke T."/>
            <person name="Ryan C.M."/>
            <person name="Banfield J.F."/>
        </authorList>
    </citation>
    <scope>NUCLEOTIDE SEQUENCE [LARGE SCALE GENOMIC DNA]</scope>
    <source>
        <strain evidence="3">CG22_combo_CG10-13_8_21_14_all_38_20</strain>
    </source>
</reference>
<evidence type="ECO:0000313" key="4">
    <source>
        <dbReference type="Proteomes" id="UP000231246"/>
    </source>
</evidence>
<feature type="region of interest" description="Disordered" evidence="1">
    <location>
        <begin position="47"/>
        <end position="72"/>
    </location>
</feature>
<organism evidence="3 4">
    <name type="scientific">Candidatus Roizmanbacteria bacterium CG22_combo_CG10-13_8_21_14_all_38_20</name>
    <dbReference type="NCBI Taxonomy" id="1974862"/>
    <lineage>
        <taxon>Bacteria</taxon>
        <taxon>Candidatus Roizmaniibacteriota</taxon>
    </lineage>
</organism>
<feature type="signal peptide" evidence="2">
    <location>
        <begin position="1"/>
        <end position="24"/>
    </location>
</feature>
<accession>A0A2H0BU57</accession>
<evidence type="ECO:0000313" key="3">
    <source>
        <dbReference type="EMBL" id="PIP61144.1"/>
    </source>
</evidence>
<feature type="chain" id="PRO_5013701691" evidence="2">
    <location>
        <begin position="25"/>
        <end position="310"/>
    </location>
</feature>
<feature type="compositionally biased region" description="Polar residues" evidence="1">
    <location>
        <begin position="51"/>
        <end position="67"/>
    </location>
</feature>
<proteinExistence type="predicted"/>
<evidence type="ECO:0000256" key="1">
    <source>
        <dbReference type="SAM" id="MobiDB-lite"/>
    </source>
</evidence>
<name>A0A2H0BU57_9BACT</name>
<keyword evidence="2" id="KW-0732">Signal</keyword>
<dbReference type="Proteomes" id="UP000231246">
    <property type="component" value="Unassembled WGS sequence"/>
</dbReference>
<gene>
    <name evidence="3" type="ORF">COW99_05115</name>
</gene>
<dbReference type="AlphaFoldDB" id="A0A2H0BU57"/>